<dbReference type="OrthoDB" id="9781032at2"/>
<dbReference type="NCBIfam" id="TIGR01891">
    <property type="entry name" value="amidohydrolases"/>
    <property type="match status" value="1"/>
</dbReference>
<dbReference type="CDD" id="cd05672">
    <property type="entry name" value="M20_ACY1L2-like"/>
    <property type="match status" value="1"/>
</dbReference>
<dbReference type="InterPro" id="IPR011650">
    <property type="entry name" value="Peptidase_M20_dimer"/>
</dbReference>
<comment type="similarity">
    <text evidence="1">Belongs to the peptidase M20A family.</text>
</comment>
<dbReference type="GO" id="GO:0005737">
    <property type="term" value="C:cytoplasm"/>
    <property type="evidence" value="ECO:0007669"/>
    <property type="project" value="TreeGrafter"/>
</dbReference>
<dbReference type="GO" id="GO:0016805">
    <property type="term" value="F:dipeptidase activity"/>
    <property type="evidence" value="ECO:0007669"/>
    <property type="project" value="InterPro"/>
</dbReference>
<evidence type="ECO:0000256" key="1">
    <source>
        <dbReference type="PIRNR" id="PIRNR037226"/>
    </source>
</evidence>
<organism evidence="4 5">
    <name type="scientific">Nocardioides albidus</name>
    <dbReference type="NCBI Taxonomy" id="1517589"/>
    <lineage>
        <taxon>Bacteria</taxon>
        <taxon>Bacillati</taxon>
        <taxon>Actinomycetota</taxon>
        <taxon>Actinomycetes</taxon>
        <taxon>Propionibacteriales</taxon>
        <taxon>Nocardioidaceae</taxon>
        <taxon>Nocardioides</taxon>
    </lineage>
</organism>
<feature type="region of interest" description="Disordered" evidence="2">
    <location>
        <begin position="394"/>
        <end position="422"/>
    </location>
</feature>
<dbReference type="EMBL" id="VDMP01000026">
    <property type="protein sequence ID" value="TNM37399.1"/>
    <property type="molecule type" value="Genomic_DNA"/>
</dbReference>
<dbReference type="GO" id="GO:0071713">
    <property type="term" value="F:para-aminobenzoyl-glutamate hydrolase activity"/>
    <property type="evidence" value="ECO:0007669"/>
    <property type="project" value="TreeGrafter"/>
</dbReference>
<dbReference type="PIRSF" id="PIRSF037226">
    <property type="entry name" value="Amidohydrolase_ACY1L2_prd"/>
    <property type="match status" value="1"/>
</dbReference>
<evidence type="ECO:0000313" key="5">
    <source>
        <dbReference type="Proteomes" id="UP000313231"/>
    </source>
</evidence>
<proteinExistence type="inferred from homology"/>
<feature type="compositionally biased region" description="Low complexity" evidence="2">
    <location>
        <begin position="394"/>
        <end position="416"/>
    </location>
</feature>
<dbReference type="InterPro" id="IPR036264">
    <property type="entry name" value="Bact_exopeptidase_dim_dom"/>
</dbReference>
<evidence type="ECO:0000259" key="3">
    <source>
        <dbReference type="Pfam" id="PF07687"/>
    </source>
</evidence>
<dbReference type="Pfam" id="PF07687">
    <property type="entry name" value="M20_dimer"/>
    <property type="match status" value="1"/>
</dbReference>
<comment type="caution">
    <text evidence="4">The sequence shown here is derived from an EMBL/GenBank/DDBJ whole genome shotgun (WGS) entry which is preliminary data.</text>
</comment>
<feature type="domain" description="Peptidase M20 dimerisation" evidence="3">
    <location>
        <begin position="172"/>
        <end position="268"/>
    </location>
</feature>
<dbReference type="SUPFAM" id="SSF53187">
    <property type="entry name" value="Zn-dependent exopeptidases"/>
    <property type="match status" value="1"/>
</dbReference>
<evidence type="ECO:0000256" key="2">
    <source>
        <dbReference type="SAM" id="MobiDB-lite"/>
    </source>
</evidence>
<dbReference type="Pfam" id="PF01546">
    <property type="entry name" value="Peptidase_M20"/>
    <property type="match status" value="1"/>
</dbReference>
<keyword evidence="5" id="KW-1185">Reference proteome</keyword>
<dbReference type="PANTHER" id="PTHR30575:SF0">
    <property type="entry name" value="XAA-ARG DIPEPTIDASE"/>
    <property type="match status" value="1"/>
</dbReference>
<name>A0A5C4VQ15_9ACTN</name>
<dbReference type="RefSeq" id="WP_139623940.1">
    <property type="nucleotide sequence ID" value="NZ_VDMP01000026.1"/>
</dbReference>
<dbReference type="InterPro" id="IPR017439">
    <property type="entry name" value="Amidohydrolase"/>
</dbReference>
<dbReference type="Proteomes" id="UP000313231">
    <property type="component" value="Unassembled WGS sequence"/>
</dbReference>
<dbReference type="InterPro" id="IPR052030">
    <property type="entry name" value="Peptidase_M20/M20A_hydrolases"/>
</dbReference>
<evidence type="ECO:0000313" key="4">
    <source>
        <dbReference type="EMBL" id="TNM37399.1"/>
    </source>
</evidence>
<dbReference type="FunFam" id="3.30.70.360:FF:000004">
    <property type="entry name" value="Peptidase M20 domain-containing protein 2"/>
    <property type="match status" value="1"/>
</dbReference>
<dbReference type="SUPFAM" id="SSF55031">
    <property type="entry name" value="Bacterial exopeptidase dimerisation domain"/>
    <property type="match status" value="1"/>
</dbReference>
<gene>
    <name evidence="4" type="ORF">FHP29_16330</name>
</gene>
<accession>A0A5C4VQ15</accession>
<reference evidence="4 5" key="1">
    <citation type="journal article" date="2016" name="Int. J. Syst. Evol. Microbiol.">
        <title>Nocardioides albidus sp. nov., an actinobacterium isolated from garden soil.</title>
        <authorList>
            <person name="Singh H."/>
            <person name="Du J."/>
            <person name="Trinh H."/>
            <person name="Won K."/>
            <person name="Yang J.E."/>
            <person name="Yin C."/>
            <person name="Kook M."/>
            <person name="Yi T.H."/>
        </authorList>
    </citation>
    <scope>NUCLEOTIDE SEQUENCE [LARGE SCALE GENOMIC DNA]</scope>
    <source>
        <strain evidence="4 5">CCTCC AB 2015297</strain>
    </source>
</reference>
<dbReference type="PANTHER" id="PTHR30575">
    <property type="entry name" value="PEPTIDASE M20"/>
    <property type="match status" value="1"/>
</dbReference>
<dbReference type="Gene3D" id="3.40.630.10">
    <property type="entry name" value="Zn peptidases"/>
    <property type="match status" value="1"/>
</dbReference>
<dbReference type="InterPro" id="IPR017144">
    <property type="entry name" value="Xaa-Arg_dipeptidase"/>
</dbReference>
<dbReference type="AlphaFoldDB" id="A0A5C4VQ15"/>
<dbReference type="InterPro" id="IPR002933">
    <property type="entry name" value="Peptidase_M20"/>
</dbReference>
<protein>
    <recommendedName>
        <fullName evidence="1">Peptidase M20 domain-containing protein 2</fullName>
    </recommendedName>
</protein>
<dbReference type="GO" id="GO:0046657">
    <property type="term" value="P:folic acid catabolic process"/>
    <property type="evidence" value="ECO:0007669"/>
    <property type="project" value="TreeGrafter"/>
</dbReference>
<sequence length="422" mass="42679">MTSLTTDVTAGHRAEQAVRAAQDQLVALSHEVHGYAELAFEEHQTAAAVSDALSAAGFSVEAGVAGLPTAFIATYGTGDLVVGICAEYDALPEIGHACGHNIIASSAVGAALGLAEVADELGLTVKVLGTPAEEHGGGKVLMLEAGCFDDLTVSLMIHPGPTDVAAGSATSQGVARFAATFTGIPSHAAAAPHLGVNAADAAVVSQVAIGLLRQQLPATARIAAFVSEGGKVTNIIPERVVVDFEVREFDMTAQERLIERVHACFEAGALATGCSLTIEPTEPAYAPLLQDVRLGEPFTAALTALGREVHAEGKTAGGSTDMGNVSQYLPAIHPMVAVGGSENSPHTHAFAADAVSPAGDVAVVDSAIAMARTIVAVAQDPTVRAELLAEQAARAPYAAPSASQSASPSAPSALPSVEETHA</sequence>
<dbReference type="Gene3D" id="3.30.70.360">
    <property type="match status" value="1"/>
</dbReference>